<keyword evidence="3" id="KW-1185">Reference proteome</keyword>
<evidence type="ECO:0000313" key="2">
    <source>
        <dbReference type="EMBL" id="QHI71643.1"/>
    </source>
</evidence>
<accession>A0A6P1MET4</accession>
<proteinExistence type="predicted"/>
<keyword evidence="2" id="KW-0378">Hydrolase</keyword>
<feature type="domain" description="Dienelactone hydrolase" evidence="1">
    <location>
        <begin position="9"/>
        <end position="180"/>
    </location>
</feature>
<evidence type="ECO:0000259" key="1">
    <source>
        <dbReference type="Pfam" id="PF01738"/>
    </source>
</evidence>
<organism evidence="2 3">
    <name type="scientific">Aminipila terrae</name>
    <dbReference type="NCBI Taxonomy" id="2697030"/>
    <lineage>
        <taxon>Bacteria</taxon>
        <taxon>Bacillati</taxon>
        <taxon>Bacillota</taxon>
        <taxon>Clostridia</taxon>
        <taxon>Peptostreptococcales</taxon>
        <taxon>Anaerovoracaceae</taxon>
        <taxon>Aminipila</taxon>
    </lineage>
</organism>
<dbReference type="Proteomes" id="UP000463883">
    <property type="component" value="Chromosome"/>
</dbReference>
<dbReference type="KEGG" id="amic:Ami3637_03920"/>
<dbReference type="InterPro" id="IPR051049">
    <property type="entry name" value="Dienelactone_hydrolase-like"/>
</dbReference>
<dbReference type="SUPFAM" id="SSF53474">
    <property type="entry name" value="alpha/beta-Hydrolases"/>
    <property type="match status" value="1"/>
</dbReference>
<dbReference type="InterPro" id="IPR002925">
    <property type="entry name" value="Dienelactn_hydro"/>
</dbReference>
<dbReference type="EMBL" id="CP047591">
    <property type="protein sequence ID" value="QHI71643.1"/>
    <property type="molecule type" value="Genomic_DNA"/>
</dbReference>
<sequence>MLKYINHNQMACIVLHEIYGINDFIRNICLQYHQEGADVYCPDLLKKESHFHYGEAAEAYSYFTSEIGFEVYRDILDLIKELKESYERVVVIGFSIGATIAWRCCQSSYCDAVVACYGSRIRDYLHLEPKCKTYLMFAEMDSFDVDFVCKELLKKQNTEILRINAHHGFLDKYSASFDQEKSDYFNLQRKKWGVFH</sequence>
<dbReference type="InterPro" id="IPR029058">
    <property type="entry name" value="AB_hydrolase_fold"/>
</dbReference>
<evidence type="ECO:0000313" key="3">
    <source>
        <dbReference type="Proteomes" id="UP000463883"/>
    </source>
</evidence>
<dbReference type="AlphaFoldDB" id="A0A6P1MET4"/>
<dbReference type="Gene3D" id="3.40.50.1820">
    <property type="entry name" value="alpha/beta hydrolase"/>
    <property type="match status" value="1"/>
</dbReference>
<reference evidence="2 3" key="1">
    <citation type="submission" date="2020-01" db="EMBL/GenBank/DDBJ databases">
        <title>Genomic analysis of Aminipila sp. CBA3637.</title>
        <authorList>
            <person name="Kim Y.B."/>
            <person name="Roh S.W."/>
        </authorList>
    </citation>
    <scope>NUCLEOTIDE SEQUENCE [LARGE SCALE GENOMIC DNA]</scope>
    <source>
        <strain evidence="2 3">CBA3637</strain>
    </source>
</reference>
<protein>
    <submittedName>
        <fullName evidence="2">Hydrolase</fullName>
    </submittedName>
</protein>
<dbReference type="RefSeq" id="WP_162361417.1">
    <property type="nucleotide sequence ID" value="NZ_CP047591.1"/>
</dbReference>
<dbReference type="PANTHER" id="PTHR46623">
    <property type="entry name" value="CARBOXYMETHYLENEBUTENOLIDASE-RELATED"/>
    <property type="match status" value="1"/>
</dbReference>
<dbReference type="Pfam" id="PF01738">
    <property type="entry name" value="DLH"/>
    <property type="match status" value="1"/>
</dbReference>
<dbReference type="GO" id="GO:0016787">
    <property type="term" value="F:hydrolase activity"/>
    <property type="evidence" value="ECO:0007669"/>
    <property type="project" value="UniProtKB-KW"/>
</dbReference>
<gene>
    <name evidence="2" type="ORF">Ami3637_03920</name>
</gene>
<name>A0A6P1MET4_9FIRM</name>
<dbReference type="PANTHER" id="PTHR46623:SF6">
    <property type="entry name" value="ALPHA_BETA-HYDROLASES SUPERFAMILY PROTEIN"/>
    <property type="match status" value="1"/>
</dbReference>